<name>A0ABT7BFW4_9CYAN</name>
<comment type="caution">
    <text evidence="2">The sequence shown here is derived from an EMBL/GenBank/DDBJ whole genome shotgun (WGS) entry which is preliminary data.</text>
</comment>
<dbReference type="PANTHER" id="PTHR42773:SF3">
    <property type="entry name" value="SLR0630 PROTEIN"/>
    <property type="match status" value="1"/>
</dbReference>
<proteinExistence type="predicted"/>
<dbReference type="PANTHER" id="PTHR42773">
    <property type="entry name" value="METALLO-BETA-LACTAMASE-RELATED"/>
    <property type="match status" value="1"/>
</dbReference>
<dbReference type="Proteomes" id="UP001231370">
    <property type="component" value="Unassembled WGS sequence"/>
</dbReference>
<organism evidence="2 3">
    <name type="scientific">Roseofilum halophilum BLCC-M91</name>
    <dbReference type="NCBI Taxonomy" id="3022259"/>
    <lineage>
        <taxon>Bacteria</taxon>
        <taxon>Bacillati</taxon>
        <taxon>Cyanobacteriota</taxon>
        <taxon>Cyanophyceae</taxon>
        <taxon>Desertifilales</taxon>
        <taxon>Desertifilaceae</taxon>
        <taxon>Roseofilum</taxon>
        <taxon>Roseofilum halophilum</taxon>
    </lineage>
</organism>
<evidence type="ECO:0000313" key="2">
    <source>
        <dbReference type="EMBL" id="MDJ1178060.1"/>
    </source>
</evidence>
<dbReference type="Pfam" id="PF00753">
    <property type="entry name" value="Lactamase_B"/>
    <property type="match status" value="1"/>
</dbReference>
<feature type="domain" description="Metallo-beta-lactamase" evidence="1">
    <location>
        <begin position="37"/>
        <end position="200"/>
    </location>
</feature>
<protein>
    <submittedName>
        <fullName evidence="2">MBL fold metallo-hydrolase</fullName>
    </submittedName>
</protein>
<keyword evidence="3" id="KW-1185">Reference proteome</keyword>
<dbReference type="RefSeq" id="WP_283761384.1">
    <property type="nucleotide sequence ID" value="NZ_JAQPOK010000034.1"/>
</dbReference>
<evidence type="ECO:0000313" key="3">
    <source>
        <dbReference type="Proteomes" id="UP001231370"/>
    </source>
</evidence>
<dbReference type="InterPro" id="IPR001279">
    <property type="entry name" value="Metallo-B-lactamas"/>
</dbReference>
<dbReference type="EMBL" id="JAQPOK010000034">
    <property type="protein sequence ID" value="MDJ1178060.1"/>
    <property type="molecule type" value="Genomic_DNA"/>
</dbReference>
<gene>
    <name evidence="2" type="ORF">PJF56_04200</name>
</gene>
<sequence length="226" mass="25399">MASSYRGNPKDRNLPPKQPKVILENRFAFPPNRETLGATSYFIVGNAGNILIDCPAWNQTNQDFLQNQGGVQFLFLTHRGAIAKVREIQQTFNCQIIIQEQEAYLLPKLSVTPFQHQFTFSNQQIQALWTPGHSPGSSCLYDPSLGGILFTGRHLLPDNQGHPTPLRTSKTFHWKRQLASVQQLLETLKDKPLEYLCPGANTGLLRGQGVIQQAYHHLTQLNLTPS</sequence>
<evidence type="ECO:0000259" key="1">
    <source>
        <dbReference type="SMART" id="SM00849"/>
    </source>
</evidence>
<dbReference type="InterPro" id="IPR036866">
    <property type="entry name" value="RibonucZ/Hydroxyglut_hydro"/>
</dbReference>
<dbReference type="SMART" id="SM00849">
    <property type="entry name" value="Lactamase_B"/>
    <property type="match status" value="1"/>
</dbReference>
<reference evidence="2 3" key="1">
    <citation type="submission" date="2023-01" db="EMBL/GenBank/DDBJ databases">
        <title>Novel diversity within Roseofilum (Cyanobacteria; Desertifilaceae) from marine benthic mats with descriptions of four novel species.</title>
        <authorList>
            <person name="Wang Y."/>
            <person name="Berthold D.E."/>
            <person name="Hu J."/>
            <person name="Lefler F.W."/>
            <person name="Laughinghouse H.D. IV."/>
        </authorList>
    </citation>
    <scope>NUCLEOTIDE SEQUENCE [LARGE SCALE GENOMIC DNA]</scope>
    <source>
        <strain evidence="2 3">BLCC-M91</strain>
    </source>
</reference>
<dbReference type="SUPFAM" id="SSF56281">
    <property type="entry name" value="Metallo-hydrolase/oxidoreductase"/>
    <property type="match status" value="1"/>
</dbReference>
<accession>A0ABT7BFW4</accession>
<dbReference type="Gene3D" id="3.60.15.10">
    <property type="entry name" value="Ribonuclease Z/Hydroxyacylglutathione hydrolase-like"/>
    <property type="match status" value="1"/>
</dbReference>